<comment type="caution">
    <text evidence="3">The sequence shown here is derived from an EMBL/GenBank/DDBJ whole genome shotgun (WGS) entry which is preliminary data.</text>
</comment>
<dbReference type="InterPro" id="IPR018392">
    <property type="entry name" value="LysM"/>
</dbReference>
<sequence>MVGIVSGNGLGLWNALSNGMGVTADSHLLGQANGVANVNVATGNLSVQFLDESLSGMGADIGALRTYNSKVDMTRSSLYLDGDLDGWRWAGERRVYLKSGTLNTVGSLLTRATDDGHEAVFTWDAGSASYKSTEGDGAHDKIIWDTLTNEFIWTEGSSGTVDRYLSTGVLKNTRDTSGNGFDFTFNGYKLTKISDIRTMESMEFVYGTSGNGLNKLERIDTRTSGNVLNMQVYYAYDVYKRLASVTTDLTPNDNTKTDGKVYTTTYSYSDTTSTRFSKIQQSDGTYASFTYDSTGRVKTVSDYSGLTSFTYGTGTTTVTNAAGDIWTYTYDTTNSQLLKVESSSVNNVKQSSSYTYDSDGNLKTVTDGRGNQITYGYDANGNRTSEVDAIGNTITRTFNIITNKLLTETRYTQPSLTSPSGAETVRYAYDSSNHLRFTISAEGRVSENRYNSNGLVSQVILYSSAPYTNTSFSETDLVSWVTSQDKTKTQLTEYEYDLRGNLQKTTQYALVNSSGLGIASTANDVNKYVYSAQGQLLQTIAVRATETILSSATYDGLGRQTQVVNEKGTTTTTYASAQITVTNSASGLSVFTSIDNKGRITSLTSTDNTSNRITSFIYDNAGRLRISQNPTGASSYFFYDVAGRISTKVNATGAATAFTYDADGRVLTEINYAMPISSSTLSTWVDAASIPASVSLISDAVNDRSTTNTYDTAGRLKTTTVDGVATIVNDYDGLSRLIQTTQSGRVTRYFYDRDGLLKGQLDAEKYLNENIYDSVGRLIKTLRYGNQVATVSTFDSMKAAVGAGDKLTTYYYYDAEGRPIGTVNEQGFLTETVYDSTNNNRQIIQYMTAVVTSDTATLATLKTPTVLAGIKETTTTNYDSFGRVDNIIGVDGSKSRNVYDSAGRLVRSIQADGTSDQRASRVQYNSFGDITGTVSGVGEVSLGETPSASAISTAITNYGTTVQFDAVGRKIAEFGPIQNGKPQTKTFLFYNTAGQLTYTVNALGEVAQTSYNSFGQVSSIRVYTNRISATITTGGLESNVTGYIVADSNTDAVVSTTYNKLGLAKEITDALGRKTTNNYTIYGQLNDSTTADGSATLLSYDLLGRVKDTTRDYLGLAAKTGVVYDGFGRIVDSYDANSHHTFTTYSDSGRTITVTDPMSRTRKIEVDAFGRTVKSYDGTTSGLFTAYNYDDANRKLTVTSIEGISVTTERTRTGEILKITDGKGGVITYSYTKDGKLFEVYDAKNIRTIKNEYYNSGSLYQSTDASGTVTRYDYDAADRVVSKTVNVTASLSEQIKTTYKFDGQGRKIQVTEGAGSATPSTTQYIYDKKGQIKQIIIDPKSINTFNDNPNGLELSTKFTYDEVGNTTLVEKGSLSSTSQQVTLYTFDKLGRKIKEQVDPYGLLNLTTDYKYDSQGNLTRIIDANRNSTWFMYNDSNQKIRQIDALGGVTTFNYDKNASLIQTRQLATLIDATGLSTLSGLDIVPPTFAPAFTPTLDAANDRRTFTINDNDNRVRFTISAKNATEWLVTENIYDKNNNVFELRAYDKSLSTTTIDAMSGAQATNERSSITVAEVVTALGQLGYATNGTGSNTRITVYEYDANNRQIKTTLPGYYSPLTGQVTALSTPGSFQRTIEVTYDSAGRAVRNSISTGPNATDRIVQFKTYDAVGREIYDIDGLGYATQKTYDALGNIRSVTRYGDLNSVISGTPTLGTAPNLYWSTADIASKLLGKIGRTVSYDYDNAGRVKTVTQPETGLTNYVSKDQTKATNDLINASSNPAYSSKSVTSYFYDDMGNITQQSSTIDLNGTKADTYSYYDKAGRKIWSVDTLGYGTKTDYDSMGNVRRVVEYANPLSASAFSAINRTTPPSFTTSTLDRTTETEYDLQGRVSIVRRVMNGTLTLVNTKNYNAFNEVTKSWDANNNLTQFEYNKLGKTTKITEPTREVAGLSGDVFINRINDATPITEYEYDAFGQLKKETRSTKSGVNLIGSSFSIIHEYDHAGNETKTIDAVGSISESMFDYNGRIVKQTQAISVSNATADINYSYNIERRFEYDAVGRQTITLDVFNDQSGNTGQINSFTGTKKVAGQVNVYNGYGEVTEERKVWGLSTDATSIITSPSYYNNNALINSYSYDTAGRVQYKQSAEGYTYFYYDLLGRVTRTEQRGSIQSVTAETRVTENYYDKAGHLLVQRLPQFLATANDGTSNTTLKTPMVVQTTDRWGNVLTRTDAAQTTTTYTYNQDNQLKIEQFTANPVLQLNATDTFKSIQVTRTTNYDLLGRVTTTVESAKDLSNNSTVERTSATNSYNKAGQLTKTIDATNVTLEYIYDAYGNRVGTKDAVGHVTVDQFNNNNQIISHSLLRNGSLNEYKSGDAVTPTSVLLASYQYDQAGRRYSEADYASYGAVGNYQYYQFDERGNILINRSKEGSSHHYNYDELSNKVSDKLFSSAGASTTINEWSYRDRTNIYDYKDYLTDRIQSRKVNGDSNQSYNYTYNDFGQLSIEQNANSPTLGKVEYSYWGNGLQKSVIESTSVVSRYNSIYSYPGTTVTLTSNDYTTTFSKSSLYYFDIRGNRTAENNLAGSSVTAFTITQNVTGQPTTYQNIAAQSSSSGDSWIYYKYDAQNRLTDVTSPASNMNNGAPHTSANLSTLHYEYDEWGNRRRINSTYALPDTTALLNKTEWFKYDNANRVLVESGVLVGNDVGANESQGVVYSYVAGKRASQEAFKGKASWWTIGYGTYFANDYLLTSFTYNDLGQVKETNQSIKRKSLTSTSLDAELSASVTTNYEQQQGYSTTKYTDLVRQTNDYDTRSFKILSTTYNANSNYTNYSSATLKKSDSTYTKDGALKTQTIRETINNRIDTITTNTYTTSGDIDNYTTDIYDTSSSSNTKKFTNTYNYQYVNTYAGRQVSSITARTGQSGTADGSTTNTYDIRGRLTSATITTINNNKTEYIYRNLSYNTAGQVLLRSDRASSSGNTQTQSYFYAPTGGDLANIGNFGQDISPLSSVYTAGDTPSAYTVNTGDTLMGIAQSLFGDSSLWYLIADLNSLSMGPTDTFSGADIGRSLRIPNNDKVIGNTSTNFKPYNNTEVIGDLTPSPTLLPPPKAKGCNAIASIIMVVVAVVVTVYTAGAAGAYFGAGTSSGLTVLGGGIANATAAQLAATFAGAMVGGFVGSVASQAVGVALGVQDKINFRQAASSGLTAGFSAGAGAWLNGASWATKGVELGKLNNLGNLARGAASYVGAYSSNKIAGLETHFNWADMAASSISSGLMGSKAGNNLTKALGGIGGEFGTNVVGNFLGSTANATLNRLAHGGGSLNSSDWGKMAADAFGNALASKVVQLAIPRVDGGGGAGSPANQVNWDDIGNDPFGVVQSSSGSSGGTQALAMSSGNAGADALKATAVAKQAKDESYITDVRDVVSNQYDLVDEVVVTGYRDGSESTGYVNHAVHAPYNPNFWGDKKPKPYVAPQMLSMGRVLTDVGLLTIGGTVGGVAGAAVKLGGYTGAALSGYIAGGVGDLAVQGGNNVLYALSNGNLGRSGFDKTEFAISTTLGAALGPVAKSLGDAKTAISGLLSRETGGATNSSLTARVDVADDFIRTDLNSGTTQLRYLDPESHGLIMNVDRDGILGFDIRAPQGGSLMSDASGTDMFVSGMQRLEREGVQVNAIRGTWIENSDSVNAAQYLSNLKNMSPQQAAANTWTGRMAAKYNFTNVGTPETSYGVTTTLFRKK</sequence>
<keyword evidence="1" id="KW-0812">Transmembrane</keyword>
<dbReference type="NCBIfam" id="TIGR01643">
    <property type="entry name" value="YD_repeat_2x"/>
    <property type="match status" value="6"/>
</dbReference>
<feature type="transmembrane region" description="Helical" evidence="1">
    <location>
        <begin position="3144"/>
        <end position="3166"/>
    </location>
</feature>
<organism evidence="3 4">
    <name type="scientific">Cellvibrio zantedeschiae</name>
    <dbReference type="NCBI Taxonomy" id="1237077"/>
    <lineage>
        <taxon>Bacteria</taxon>
        <taxon>Pseudomonadati</taxon>
        <taxon>Pseudomonadota</taxon>
        <taxon>Gammaproteobacteria</taxon>
        <taxon>Cellvibrionales</taxon>
        <taxon>Cellvibrionaceae</taxon>
        <taxon>Cellvibrio</taxon>
    </lineage>
</organism>
<proteinExistence type="predicted"/>
<accession>A0ABQ3B941</accession>
<dbReference type="Gene3D" id="2.180.10.10">
    <property type="entry name" value="RHS repeat-associated core"/>
    <property type="match status" value="7"/>
</dbReference>
<dbReference type="InterPro" id="IPR050708">
    <property type="entry name" value="T6SS_VgrG/RHS"/>
</dbReference>
<protein>
    <recommendedName>
        <fullName evidence="2">LysM domain-containing protein</fullName>
    </recommendedName>
</protein>
<dbReference type="PROSITE" id="PS51782">
    <property type="entry name" value="LYSM"/>
    <property type="match status" value="1"/>
</dbReference>
<evidence type="ECO:0000259" key="2">
    <source>
        <dbReference type="PROSITE" id="PS51782"/>
    </source>
</evidence>
<evidence type="ECO:0000256" key="1">
    <source>
        <dbReference type="SAM" id="Phobius"/>
    </source>
</evidence>
<evidence type="ECO:0000313" key="3">
    <source>
        <dbReference type="EMBL" id="GGY85337.1"/>
    </source>
</evidence>
<dbReference type="EMBL" id="BMYZ01000003">
    <property type="protein sequence ID" value="GGY85337.1"/>
    <property type="molecule type" value="Genomic_DNA"/>
</dbReference>
<gene>
    <name evidence="3" type="ORF">GCM10011613_33080</name>
</gene>
<feature type="transmembrane region" description="Helical" evidence="1">
    <location>
        <begin position="3105"/>
        <end position="3132"/>
    </location>
</feature>
<keyword evidence="4" id="KW-1185">Reference proteome</keyword>
<keyword evidence="1" id="KW-1133">Transmembrane helix</keyword>
<dbReference type="SUPFAM" id="SSF69304">
    <property type="entry name" value="Tricorn protease N-terminal domain"/>
    <property type="match status" value="1"/>
</dbReference>
<dbReference type="Proteomes" id="UP000619761">
    <property type="component" value="Unassembled WGS sequence"/>
</dbReference>
<dbReference type="PANTHER" id="PTHR32305:SF15">
    <property type="entry name" value="PROTEIN RHSA-RELATED"/>
    <property type="match status" value="1"/>
</dbReference>
<dbReference type="Pfam" id="PF05593">
    <property type="entry name" value="RHS_repeat"/>
    <property type="match status" value="4"/>
</dbReference>
<keyword evidence="1" id="KW-0472">Membrane</keyword>
<dbReference type="InterPro" id="IPR031325">
    <property type="entry name" value="RHS_repeat"/>
</dbReference>
<dbReference type="PANTHER" id="PTHR32305">
    <property type="match status" value="1"/>
</dbReference>
<dbReference type="RefSeq" id="WP_189420598.1">
    <property type="nucleotide sequence ID" value="NZ_BMYZ01000003.1"/>
</dbReference>
<name>A0ABQ3B941_9GAMM</name>
<evidence type="ECO:0000313" key="4">
    <source>
        <dbReference type="Proteomes" id="UP000619761"/>
    </source>
</evidence>
<feature type="domain" description="LysM" evidence="2">
    <location>
        <begin position="3010"/>
        <end position="3062"/>
    </location>
</feature>
<reference evidence="4" key="1">
    <citation type="journal article" date="2019" name="Int. J. Syst. Evol. Microbiol.">
        <title>The Global Catalogue of Microorganisms (GCM) 10K type strain sequencing project: providing services to taxonomists for standard genome sequencing and annotation.</title>
        <authorList>
            <consortium name="The Broad Institute Genomics Platform"/>
            <consortium name="The Broad Institute Genome Sequencing Center for Infectious Disease"/>
            <person name="Wu L."/>
            <person name="Ma J."/>
        </authorList>
    </citation>
    <scope>NUCLEOTIDE SEQUENCE [LARGE SCALE GENOMIC DNA]</scope>
    <source>
        <strain evidence="4">KCTC 32239</strain>
    </source>
</reference>
<dbReference type="InterPro" id="IPR006530">
    <property type="entry name" value="YD"/>
</dbReference>